<keyword evidence="2" id="KW-1185">Reference proteome</keyword>
<dbReference type="PANTHER" id="PTHR47150">
    <property type="entry name" value="OS12G0169200 PROTEIN"/>
    <property type="match status" value="1"/>
</dbReference>
<reference evidence="2" key="1">
    <citation type="journal article" date="2013" name="Proc. Natl. Acad. Sci. U.S.A.">
        <title>Genome structure and metabolic features in the red seaweed Chondrus crispus shed light on evolution of the Archaeplastida.</title>
        <authorList>
            <person name="Collen J."/>
            <person name="Porcel B."/>
            <person name="Carre W."/>
            <person name="Ball S.G."/>
            <person name="Chaparro C."/>
            <person name="Tonon T."/>
            <person name="Barbeyron T."/>
            <person name="Michel G."/>
            <person name="Noel B."/>
            <person name="Valentin K."/>
            <person name="Elias M."/>
            <person name="Artiguenave F."/>
            <person name="Arun A."/>
            <person name="Aury J.M."/>
            <person name="Barbosa-Neto J.F."/>
            <person name="Bothwell J.H."/>
            <person name="Bouget F.Y."/>
            <person name="Brillet L."/>
            <person name="Cabello-Hurtado F."/>
            <person name="Capella-Gutierrez S."/>
            <person name="Charrier B."/>
            <person name="Cladiere L."/>
            <person name="Cock J.M."/>
            <person name="Coelho S.M."/>
            <person name="Colleoni C."/>
            <person name="Czjzek M."/>
            <person name="Da Silva C."/>
            <person name="Delage L."/>
            <person name="Denoeud F."/>
            <person name="Deschamps P."/>
            <person name="Dittami S.M."/>
            <person name="Gabaldon T."/>
            <person name="Gachon C.M."/>
            <person name="Groisillier A."/>
            <person name="Herve C."/>
            <person name="Jabbari K."/>
            <person name="Katinka M."/>
            <person name="Kloareg B."/>
            <person name="Kowalczyk N."/>
            <person name="Labadie K."/>
            <person name="Leblanc C."/>
            <person name="Lopez P.J."/>
            <person name="McLachlan D.H."/>
            <person name="Meslet-Cladiere L."/>
            <person name="Moustafa A."/>
            <person name="Nehr Z."/>
            <person name="Nyvall Collen P."/>
            <person name="Panaud O."/>
            <person name="Partensky F."/>
            <person name="Poulain J."/>
            <person name="Rensing S.A."/>
            <person name="Rousvoal S."/>
            <person name="Samson G."/>
            <person name="Symeonidi A."/>
            <person name="Weissenbach J."/>
            <person name="Zambounis A."/>
            <person name="Wincker P."/>
            <person name="Boyen C."/>
        </authorList>
    </citation>
    <scope>NUCLEOTIDE SEQUENCE [LARGE SCALE GENOMIC DNA]</scope>
    <source>
        <strain evidence="2">cv. Stackhouse</strain>
    </source>
</reference>
<dbReference type="GeneID" id="17324251"/>
<protein>
    <recommendedName>
        <fullName evidence="3">DDE Tnp4 domain-containing protein</fullName>
    </recommendedName>
</protein>
<organism evidence="1 2">
    <name type="scientific">Chondrus crispus</name>
    <name type="common">Carrageen Irish moss</name>
    <name type="synonym">Polymorpha crispa</name>
    <dbReference type="NCBI Taxonomy" id="2769"/>
    <lineage>
        <taxon>Eukaryota</taxon>
        <taxon>Rhodophyta</taxon>
        <taxon>Florideophyceae</taxon>
        <taxon>Rhodymeniophycidae</taxon>
        <taxon>Gigartinales</taxon>
        <taxon>Gigartinaceae</taxon>
        <taxon>Chondrus</taxon>
    </lineage>
</organism>
<dbReference type="Pfam" id="PF04827">
    <property type="entry name" value="Plant_tran"/>
    <property type="match status" value="1"/>
</dbReference>
<dbReference type="PhylomeDB" id="R7QG13"/>
<dbReference type="EMBL" id="HG001798">
    <property type="protein sequence ID" value="CDF36713.1"/>
    <property type="molecule type" value="Genomic_DNA"/>
</dbReference>
<dbReference type="RefSeq" id="XP_005716532.1">
    <property type="nucleotide sequence ID" value="XM_005716475.1"/>
</dbReference>
<evidence type="ECO:0000313" key="1">
    <source>
        <dbReference type="EMBL" id="CDF36713.1"/>
    </source>
</evidence>
<evidence type="ECO:0000313" key="2">
    <source>
        <dbReference type="Proteomes" id="UP000012073"/>
    </source>
</evidence>
<dbReference type="Proteomes" id="UP000012073">
    <property type="component" value="Unassembled WGS sequence"/>
</dbReference>
<dbReference type="AlphaFoldDB" id="R7QG13"/>
<accession>R7QG13</accession>
<dbReference type="InterPro" id="IPR006912">
    <property type="entry name" value="Harbinger_derived_prot"/>
</dbReference>
<dbReference type="OrthoDB" id="6512700at2759"/>
<gene>
    <name evidence="1" type="ORF">CHC_T00005049001</name>
</gene>
<dbReference type="PANTHER" id="PTHR47150:SF5">
    <property type="entry name" value="OS07G0546750 PROTEIN"/>
    <property type="match status" value="1"/>
</dbReference>
<evidence type="ECO:0008006" key="3">
    <source>
        <dbReference type="Google" id="ProtNLM"/>
    </source>
</evidence>
<name>R7QG13_CHOCR</name>
<sequence>MCPTADHGAFKGRGGKPEVRLEAICDFDMYIWWLYFGTAGAANDLSIVSESPLFNAIRAGSWPPQRSQGIVEGLSLTWYYYLVDGIYPRFRIFAPPLPYSTTAKGKLYSKRQEAERKSVERLFGVLFKRFNILFQPSRLYRKADMRAVVQACAIIHNMVVAARRDGYADPIMRVDADAMRVVRPQQPASEAELREFWETHVDGTDDLQQQQALLEALQDHIWRVSGADS</sequence>
<proteinExistence type="predicted"/>
<dbReference type="Gramene" id="CDF36713">
    <property type="protein sequence ID" value="CDF36713"/>
    <property type="gene ID" value="CHC_T00005049001"/>
</dbReference>
<dbReference type="KEGG" id="ccp:CHC_T00005049001"/>